<keyword evidence="6 9" id="KW-1133">Transmembrane helix</keyword>
<sequence length="287" mass="30749">MELALIQLLNGLQYGLLIFLAASGLTLVFGILGVINLSHGSFYMLGAYLAITLTSLTGDIFLALALGIPIAFLFGAAIEWLFIRHLYDRDHLQQVLLTFGLILIFNELQRMIWGARPQSVPIPSYLGGSIKLTDVLSYPVYRIAVAALCVVLALAMVFVIQKTRVGRMIRAGESNREMVEVLGIDTRLLFRFVFAAGVALAAAAGMIAAPIESVYPGIGERVLIISFVVVVIGGIGSIRGAFVGALLIGLADAFGKVYLKEFAGMIVYAIMAAVLVVRPGGLFGRAN</sequence>
<dbReference type="InterPro" id="IPR052157">
    <property type="entry name" value="BCAA_transport_permease"/>
</dbReference>
<organism evidence="10 11">
    <name type="scientific">Variibacter gotjawalensis</name>
    <dbReference type="NCBI Taxonomy" id="1333996"/>
    <lineage>
        <taxon>Bacteria</taxon>
        <taxon>Pseudomonadati</taxon>
        <taxon>Pseudomonadota</taxon>
        <taxon>Alphaproteobacteria</taxon>
        <taxon>Hyphomicrobiales</taxon>
        <taxon>Nitrobacteraceae</taxon>
        <taxon>Variibacter</taxon>
    </lineage>
</organism>
<proteinExistence type="inferred from homology"/>
<keyword evidence="11" id="KW-1185">Reference proteome</keyword>
<keyword evidence="4 9" id="KW-0812">Transmembrane</keyword>
<dbReference type="CDD" id="cd06582">
    <property type="entry name" value="TM_PBP1_LivH_like"/>
    <property type="match status" value="1"/>
</dbReference>
<feature type="transmembrane region" description="Helical" evidence="9">
    <location>
        <begin position="95"/>
        <end position="113"/>
    </location>
</feature>
<feature type="transmembrane region" description="Helical" evidence="9">
    <location>
        <begin position="140"/>
        <end position="160"/>
    </location>
</feature>
<accession>A0A0S3PRE1</accession>
<dbReference type="Proteomes" id="UP000236884">
    <property type="component" value="Chromosome"/>
</dbReference>
<keyword evidence="2" id="KW-0813">Transport</keyword>
<dbReference type="OrthoDB" id="9807115at2"/>
<evidence type="ECO:0000313" key="10">
    <source>
        <dbReference type="EMBL" id="BAT58507.1"/>
    </source>
</evidence>
<dbReference type="KEGG" id="vgo:GJW-30_1_01033"/>
<dbReference type="EMBL" id="AP014946">
    <property type="protein sequence ID" value="BAT58507.1"/>
    <property type="molecule type" value="Genomic_DNA"/>
</dbReference>
<dbReference type="Pfam" id="PF02653">
    <property type="entry name" value="BPD_transp_2"/>
    <property type="match status" value="1"/>
</dbReference>
<comment type="subcellular location">
    <subcellularLocation>
        <location evidence="1">Cell membrane</location>
        <topology evidence="1">Multi-pass membrane protein</topology>
    </subcellularLocation>
</comment>
<evidence type="ECO:0000256" key="5">
    <source>
        <dbReference type="ARBA" id="ARBA00022970"/>
    </source>
</evidence>
<feature type="transmembrane region" description="Helical" evidence="9">
    <location>
        <begin position="188"/>
        <end position="211"/>
    </location>
</feature>
<gene>
    <name evidence="10" type="primary">livH_4</name>
    <name evidence="10" type="ORF">GJW-30_1_01033</name>
</gene>
<dbReference type="AlphaFoldDB" id="A0A0S3PRE1"/>
<protein>
    <submittedName>
        <fullName evidence="10">High-affinity branched-chain amino acid transport system permease protein LivH</fullName>
    </submittedName>
</protein>
<feature type="transmembrane region" description="Helical" evidence="9">
    <location>
        <begin position="12"/>
        <end position="35"/>
    </location>
</feature>
<evidence type="ECO:0000313" key="11">
    <source>
        <dbReference type="Proteomes" id="UP000236884"/>
    </source>
</evidence>
<dbReference type="GO" id="GO:0022857">
    <property type="term" value="F:transmembrane transporter activity"/>
    <property type="evidence" value="ECO:0007669"/>
    <property type="project" value="InterPro"/>
</dbReference>
<name>A0A0S3PRE1_9BRAD</name>
<evidence type="ECO:0000256" key="4">
    <source>
        <dbReference type="ARBA" id="ARBA00022692"/>
    </source>
</evidence>
<dbReference type="PANTHER" id="PTHR11795:SF442">
    <property type="entry name" value="ABC TRANSPORTER ATP-BINDING PROTEIN"/>
    <property type="match status" value="1"/>
</dbReference>
<comment type="similarity">
    <text evidence="8">Belongs to the binding-protein-dependent transport system permease family. LivHM subfamily.</text>
</comment>
<dbReference type="InterPro" id="IPR001851">
    <property type="entry name" value="ABC_transp_permease"/>
</dbReference>
<feature type="transmembrane region" description="Helical" evidence="9">
    <location>
        <begin position="223"/>
        <end position="250"/>
    </location>
</feature>
<feature type="transmembrane region" description="Helical" evidence="9">
    <location>
        <begin position="262"/>
        <end position="281"/>
    </location>
</feature>
<evidence type="ECO:0000256" key="6">
    <source>
        <dbReference type="ARBA" id="ARBA00022989"/>
    </source>
</evidence>
<evidence type="ECO:0000256" key="9">
    <source>
        <dbReference type="SAM" id="Phobius"/>
    </source>
</evidence>
<keyword evidence="7 9" id="KW-0472">Membrane</keyword>
<evidence type="ECO:0000256" key="8">
    <source>
        <dbReference type="ARBA" id="ARBA00037998"/>
    </source>
</evidence>
<dbReference type="PANTHER" id="PTHR11795">
    <property type="entry name" value="BRANCHED-CHAIN AMINO ACID TRANSPORT SYSTEM PERMEASE PROTEIN LIVH"/>
    <property type="match status" value="1"/>
</dbReference>
<dbReference type="GO" id="GO:0006865">
    <property type="term" value="P:amino acid transport"/>
    <property type="evidence" value="ECO:0007669"/>
    <property type="project" value="UniProtKB-KW"/>
</dbReference>
<keyword evidence="5" id="KW-0029">Amino-acid transport</keyword>
<evidence type="ECO:0000256" key="2">
    <source>
        <dbReference type="ARBA" id="ARBA00022448"/>
    </source>
</evidence>
<feature type="transmembrane region" description="Helical" evidence="9">
    <location>
        <begin position="64"/>
        <end position="83"/>
    </location>
</feature>
<evidence type="ECO:0000256" key="1">
    <source>
        <dbReference type="ARBA" id="ARBA00004651"/>
    </source>
</evidence>
<keyword evidence="3" id="KW-1003">Cell membrane</keyword>
<evidence type="ECO:0000256" key="7">
    <source>
        <dbReference type="ARBA" id="ARBA00023136"/>
    </source>
</evidence>
<dbReference type="RefSeq" id="WP_096352536.1">
    <property type="nucleotide sequence ID" value="NZ_AP014946.1"/>
</dbReference>
<reference evidence="10 11" key="1">
    <citation type="submission" date="2015-08" db="EMBL/GenBank/DDBJ databases">
        <title>Investigation of the bacterial diversity of lava forest soil.</title>
        <authorList>
            <person name="Lee J.S."/>
        </authorList>
    </citation>
    <scope>NUCLEOTIDE SEQUENCE [LARGE SCALE GENOMIC DNA]</scope>
    <source>
        <strain evidence="10 11">GJW-30</strain>
    </source>
</reference>
<dbReference type="GO" id="GO:0005886">
    <property type="term" value="C:plasma membrane"/>
    <property type="evidence" value="ECO:0007669"/>
    <property type="project" value="UniProtKB-SubCell"/>
</dbReference>
<evidence type="ECO:0000256" key="3">
    <source>
        <dbReference type="ARBA" id="ARBA00022475"/>
    </source>
</evidence>